<gene>
    <name evidence="5" type="ORF">MEDL_30439</name>
</gene>
<feature type="region of interest" description="Disordered" evidence="2">
    <location>
        <begin position="56"/>
        <end position="91"/>
    </location>
</feature>
<dbReference type="Gene3D" id="1.10.1410.20">
    <property type="entry name" value="2'-5'-oligoadenylate synthetase 1, domain 2"/>
    <property type="match status" value="2"/>
</dbReference>
<keyword evidence="6" id="KW-1185">Reference proteome</keyword>
<dbReference type="PANTHER" id="PTHR11258">
    <property type="entry name" value="2-5 OLIGOADENYLATE SYNTHETASE"/>
    <property type="match status" value="1"/>
</dbReference>
<dbReference type="GO" id="GO:0001730">
    <property type="term" value="F:2'-5'-oligoadenylate synthetase activity"/>
    <property type="evidence" value="ECO:0007669"/>
    <property type="project" value="UniProtKB-EC"/>
</dbReference>
<dbReference type="GO" id="GO:0005829">
    <property type="term" value="C:cytosol"/>
    <property type="evidence" value="ECO:0007669"/>
    <property type="project" value="TreeGrafter"/>
</dbReference>
<sequence length="431" mass="50164">MCNKICSWFKVTESFSYVFLLQISMVMKFPWDYRRAHPAEFPFLCKICGPDERRFKREEDQQQHDKMTKRHDPNFVSGQGPRKRRRRKAKDKSIIDSTVLSNVNYRNEYKPVARSLGDTCILRNNVSPNDVSPMYRHIYGPAQVQTHTMPSKSGSINSIWNEHDLGMFIRDHVETDDAYRSVCKSVISNVGDILKNNITGKYRPDEVLKTGSTAKGTAIKGKSDVDLVFLLSRTAYEDIDNFYNDLPTILGDINDALTMFPQFKNVRVQQRAVSFKIDCREPGTGHAHVIDVDLLPAVNFGVHDIRIIHSKMRRTSEAKRNLFTPSLTKWQRDFIKKDRTEQLKKLIRFVKYWKNENVQRSPSSFALELLIIYLWNQEDDPRQFQHAAPYIIDPVNPYSNEAAKCRWDEISREANQFLQKPLMRSATSKFI</sequence>
<dbReference type="SUPFAM" id="SSF81631">
    <property type="entry name" value="PAP/OAS1 substrate-binding domain"/>
    <property type="match status" value="1"/>
</dbReference>
<reference evidence="5" key="1">
    <citation type="submission" date="2021-03" db="EMBL/GenBank/DDBJ databases">
        <authorList>
            <person name="Bekaert M."/>
        </authorList>
    </citation>
    <scope>NUCLEOTIDE SEQUENCE</scope>
</reference>
<evidence type="ECO:0000259" key="3">
    <source>
        <dbReference type="Pfam" id="PF01909"/>
    </source>
</evidence>
<dbReference type="Pfam" id="PF01909">
    <property type="entry name" value="NTP_transf_2"/>
    <property type="match status" value="1"/>
</dbReference>
<dbReference type="GO" id="GO:0003725">
    <property type="term" value="F:double-stranded RNA binding"/>
    <property type="evidence" value="ECO:0007669"/>
    <property type="project" value="TreeGrafter"/>
</dbReference>
<dbReference type="InterPro" id="IPR002934">
    <property type="entry name" value="Polymerase_NTP_transf_dom"/>
</dbReference>
<organism evidence="5 6">
    <name type="scientific">Mytilus edulis</name>
    <name type="common">Blue mussel</name>
    <dbReference type="NCBI Taxonomy" id="6550"/>
    <lineage>
        <taxon>Eukaryota</taxon>
        <taxon>Metazoa</taxon>
        <taxon>Spiralia</taxon>
        <taxon>Lophotrochozoa</taxon>
        <taxon>Mollusca</taxon>
        <taxon>Bivalvia</taxon>
        <taxon>Autobranchia</taxon>
        <taxon>Pteriomorphia</taxon>
        <taxon>Mytilida</taxon>
        <taxon>Mytiloidea</taxon>
        <taxon>Mytilidae</taxon>
        <taxon>Mytilinae</taxon>
        <taxon>Mytilus</taxon>
    </lineage>
</organism>
<comment type="similarity">
    <text evidence="1">Belongs to the 2-5A synthase family.</text>
</comment>
<dbReference type="Gene3D" id="3.30.460.10">
    <property type="entry name" value="Beta Polymerase, domain 2"/>
    <property type="match status" value="1"/>
</dbReference>
<name>A0A8S3SF74_MYTED</name>
<accession>A0A8S3SF74</accession>
<feature type="compositionally biased region" description="Basic residues" evidence="2">
    <location>
        <begin position="81"/>
        <end position="90"/>
    </location>
</feature>
<dbReference type="EMBL" id="CAJPWZ010001489">
    <property type="protein sequence ID" value="CAG2216729.1"/>
    <property type="molecule type" value="Genomic_DNA"/>
</dbReference>
<dbReference type="InterPro" id="IPR018952">
    <property type="entry name" value="2-5-oligoAdlate_synth_1_dom2/C"/>
</dbReference>
<dbReference type="AlphaFoldDB" id="A0A8S3SF74"/>
<evidence type="ECO:0000256" key="2">
    <source>
        <dbReference type="SAM" id="MobiDB-lite"/>
    </source>
</evidence>
<evidence type="ECO:0000259" key="4">
    <source>
        <dbReference type="Pfam" id="PF10421"/>
    </source>
</evidence>
<keyword evidence="5" id="KW-0548">Nucleotidyltransferase</keyword>
<comment type="caution">
    <text evidence="5">The sequence shown here is derived from an EMBL/GenBank/DDBJ whole genome shotgun (WGS) entry which is preliminary data.</text>
</comment>
<keyword evidence="5" id="KW-0808">Transferase</keyword>
<dbReference type="SUPFAM" id="SSF81301">
    <property type="entry name" value="Nucleotidyltransferase"/>
    <property type="match status" value="1"/>
</dbReference>
<protein>
    <submittedName>
        <fullName evidence="5">OAS</fullName>
        <ecNumber evidence="5">2.7.7.84</ecNumber>
    </submittedName>
</protein>
<feature type="domain" description="Polymerase nucleotidyl transferase" evidence="3">
    <location>
        <begin position="203"/>
        <end position="247"/>
    </location>
</feature>
<dbReference type="GO" id="GO:0016020">
    <property type="term" value="C:membrane"/>
    <property type="evidence" value="ECO:0007669"/>
    <property type="project" value="TreeGrafter"/>
</dbReference>
<dbReference type="EC" id="2.7.7.84" evidence="5"/>
<feature type="compositionally biased region" description="Basic and acidic residues" evidence="2">
    <location>
        <begin position="56"/>
        <end position="73"/>
    </location>
</feature>
<evidence type="ECO:0000313" key="5">
    <source>
        <dbReference type="EMBL" id="CAG2216729.1"/>
    </source>
</evidence>
<dbReference type="Proteomes" id="UP000683360">
    <property type="component" value="Unassembled WGS sequence"/>
</dbReference>
<dbReference type="PROSITE" id="PS50152">
    <property type="entry name" value="25A_SYNTH_3"/>
    <property type="match status" value="1"/>
</dbReference>
<dbReference type="InterPro" id="IPR043519">
    <property type="entry name" value="NT_sf"/>
</dbReference>
<dbReference type="GO" id="GO:0005654">
    <property type="term" value="C:nucleoplasm"/>
    <property type="evidence" value="ECO:0007669"/>
    <property type="project" value="TreeGrafter"/>
</dbReference>
<evidence type="ECO:0000313" key="6">
    <source>
        <dbReference type="Proteomes" id="UP000683360"/>
    </source>
</evidence>
<dbReference type="OrthoDB" id="415134at2759"/>
<proteinExistence type="inferred from homology"/>
<feature type="domain" description="2'-5'-oligoadenylate synthetase 1" evidence="4">
    <location>
        <begin position="316"/>
        <end position="387"/>
    </location>
</feature>
<evidence type="ECO:0000256" key="1">
    <source>
        <dbReference type="ARBA" id="ARBA00009526"/>
    </source>
</evidence>
<dbReference type="PANTHER" id="PTHR11258:SF11">
    <property type="entry name" value="C2H2-TYPE DOMAIN-CONTAINING PROTEIN"/>
    <property type="match status" value="1"/>
</dbReference>
<dbReference type="Pfam" id="PF10421">
    <property type="entry name" value="OAS1_C"/>
    <property type="match status" value="1"/>
</dbReference>